<reference evidence="7" key="1">
    <citation type="submission" date="2020-07" db="EMBL/GenBank/DDBJ databases">
        <title>Genome sequence and genetic diversity analysis of an under-domesticated orphan crop, white fonio (Digitaria exilis).</title>
        <authorList>
            <person name="Bennetzen J.L."/>
            <person name="Chen S."/>
            <person name="Ma X."/>
            <person name="Wang X."/>
            <person name="Yssel A.E.J."/>
            <person name="Chaluvadi S.R."/>
            <person name="Johnson M."/>
            <person name="Gangashetty P."/>
            <person name="Hamidou F."/>
            <person name="Sanogo M.D."/>
            <person name="Zwaenepoel A."/>
            <person name="Wallace J."/>
            <person name="Van De Peer Y."/>
            <person name="Van Deynze A."/>
        </authorList>
    </citation>
    <scope>NUCLEOTIDE SEQUENCE</scope>
    <source>
        <tissue evidence="7">Leaves</tissue>
    </source>
</reference>
<feature type="region of interest" description="Disordered" evidence="5">
    <location>
        <begin position="463"/>
        <end position="496"/>
    </location>
</feature>
<feature type="compositionally biased region" description="Polar residues" evidence="5">
    <location>
        <begin position="383"/>
        <end position="394"/>
    </location>
</feature>
<dbReference type="Proteomes" id="UP000636709">
    <property type="component" value="Unassembled WGS sequence"/>
</dbReference>
<evidence type="ECO:0000256" key="3">
    <source>
        <dbReference type="ARBA" id="ARBA00023163"/>
    </source>
</evidence>
<evidence type="ECO:0000256" key="4">
    <source>
        <dbReference type="ARBA" id="ARBA00023242"/>
    </source>
</evidence>
<comment type="caution">
    <text evidence="7">The sequence shown here is derived from an EMBL/GenBank/DDBJ whole genome shotgun (WGS) entry which is preliminary data.</text>
</comment>
<gene>
    <name evidence="7" type="ORF">HU200_001158</name>
</gene>
<dbReference type="InterPro" id="IPR036093">
    <property type="entry name" value="NAC_dom_sf"/>
</dbReference>
<feature type="domain" description="NAC" evidence="6">
    <location>
        <begin position="11"/>
        <end position="170"/>
    </location>
</feature>
<evidence type="ECO:0000256" key="5">
    <source>
        <dbReference type="SAM" id="MobiDB-lite"/>
    </source>
</evidence>
<feature type="compositionally biased region" description="Basic and acidic residues" evidence="5">
    <location>
        <begin position="207"/>
        <end position="216"/>
    </location>
</feature>
<feature type="region of interest" description="Disordered" evidence="5">
    <location>
        <begin position="381"/>
        <end position="439"/>
    </location>
</feature>
<feature type="region of interest" description="Disordered" evidence="5">
    <location>
        <begin position="190"/>
        <end position="294"/>
    </location>
</feature>
<keyword evidence="4" id="KW-0539">Nucleus</keyword>
<feature type="compositionally biased region" description="Low complexity" evidence="5">
    <location>
        <begin position="269"/>
        <end position="282"/>
    </location>
</feature>
<keyword evidence="3" id="KW-0804">Transcription</keyword>
<evidence type="ECO:0000256" key="1">
    <source>
        <dbReference type="ARBA" id="ARBA00023015"/>
    </source>
</evidence>
<dbReference type="Gene3D" id="2.170.150.80">
    <property type="entry name" value="NAC domain"/>
    <property type="match status" value="1"/>
</dbReference>
<dbReference type="AlphaFoldDB" id="A0A835KX01"/>
<dbReference type="Pfam" id="PF02365">
    <property type="entry name" value="NAM"/>
    <property type="match status" value="1"/>
</dbReference>
<dbReference type="OrthoDB" id="696844at2759"/>
<keyword evidence="1" id="KW-0805">Transcription regulation</keyword>
<keyword evidence="2" id="KW-0238">DNA-binding</keyword>
<dbReference type="GO" id="GO:0006355">
    <property type="term" value="P:regulation of DNA-templated transcription"/>
    <property type="evidence" value="ECO:0007669"/>
    <property type="project" value="InterPro"/>
</dbReference>
<sequence length="496" mass="54434">MEVGYRRKDGFPIGFRFKPKDVELVEHYLLPRLQGRRTVPNDSVVEANVYACHPETLANEYKSGGQDEWYFLSPRARMYGNGVRPARKTLDGRGRWKASTATKEVAQEVVCNGIRFCKNVLNYFEGIPKKEVRTKWIMLELTVPEYEIKLDKPGPKKMLDEYVMCKIYVSPLHKRKGDADEEGASSACEEEEVACSSTQHSQVTAESSKEAGKRPMSDQPLLLGHARPAPKQARHGSQSIGPTQASCGNASRTEVYHGVPCRPTGGGMQAPPRMQQQRPAGAYYNGQAPPRPTPTPPGVQYQPFSQQYPFDEPYGLMPPPMPVQYQPFSSPIDEPFGLMTRPPNPGNQTATTARQTCFPGNPQPRPTAQCFYEQNYRAMQPMGNASSSSSQQPIFNGDASRRRGAPTAVSRGQIHNSYHPYQPSSSTPPPASGHGGPAKEKNVIVNAEEYFAQLANFNPSLVVGRMQPEPAPPAAGAARGRTGTEEASGLNTPDAA</sequence>
<evidence type="ECO:0000313" key="7">
    <source>
        <dbReference type="EMBL" id="KAF8781179.1"/>
    </source>
</evidence>
<feature type="compositionally biased region" description="Polar residues" evidence="5">
    <location>
        <begin position="235"/>
        <end position="252"/>
    </location>
</feature>
<evidence type="ECO:0000313" key="8">
    <source>
        <dbReference type="Proteomes" id="UP000636709"/>
    </source>
</evidence>
<accession>A0A835KX01</accession>
<keyword evidence="8" id="KW-1185">Reference proteome</keyword>
<dbReference type="SUPFAM" id="SSF101941">
    <property type="entry name" value="NAC domain"/>
    <property type="match status" value="1"/>
</dbReference>
<dbReference type="GO" id="GO:0003677">
    <property type="term" value="F:DNA binding"/>
    <property type="evidence" value="ECO:0007669"/>
    <property type="project" value="UniProtKB-KW"/>
</dbReference>
<dbReference type="PANTHER" id="PTHR31719">
    <property type="entry name" value="NAC TRANSCRIPTION FACTOR 56"/>
    <property type="match status" value="1"/>
</dbReference>
<feature type="compositionally biased region" description="Low complexity" evidence="5">
    <location>
        <begin position="474"/>
        <end position="487"/>
    </location>
</feature>
<dbReference type="PROSITE" id="PS51005">
    <property type="entry name" value="NAC"/>
    <property type="match status" value="1"/>
</dbReference>
<evidence type="ECO:0000256" key="2">
    <source>
        <dbReference type="ARBA" id="ARBA00023125"/>
    </source>
</evidence>
<proteinExistence type="predicted"/>
<protein>
    <recommendedName>
        <fullName evidence="6">NAC domain-containing protein</fullName>
    </recommendedName>
</protein>
<name>A0A835KX01_9POAL</name>
<organism evidence="7 8">
    <name type="scientific">Digitaria exilis</name>
    <dbReference type="NCBI Taxonomy" id="1010633"/>
    <lineage>
        <taxon>Eukaryota</taxon>
        <taxon>Viridiplantae</taxon>
        <taxon>Streptophyta</taxon>
        <taxon>Embryophyta</taxon>
        <taxon>Tracheophyta</taxon>
        <taxon>Spermatophyta</taxon>
        <taxon>Magnoliopsida</taxon>
        <taxon>Liliopsida</taxon>
        <taxon>Poales</taxon>
        <taxon>Poaceae</taxon>
        <taxon>PACMAD clade</taxon>
        <taxon>Panicoideae</taxon>
        <taxon>Panicodae</taxon>
        <taxon>Paniceae</taxon>
        <taxon>Anthephorinae</taxon>
        <taxon>Digitaria</taxon>
    </lineage>
</organism>
<dbReference type="PANTHER" id="PTHR31719:SF243">
    <property type="entry name" value="NAC DOMAIN-CONTAINING PROTEIN"/>
    <property type="match status" value="1"/>
</dbReference>
<dbReference type="InterPro" id="IPR003441">
    <property type="entry name" value="NAC-dom"/>
</dbReference>
<evidence type="ECO:0000259" key="6">
    <source>
        <dbReference type="PROSITE" id="PS51005"/>
    </source>
</evidence>
<dbReference type="EMBL" id="JACEFO010000112">
    <property type="protein sequence ID" value="KAF8781179.1"/>
    <property type="molecule type" value="Genomic_DNA"/>
</dbReference>